<evidence type="ECO:0000313" key="3">
    <source>
        <dbReference type="Proteomes" id="UP000799770"/>
    </source>
</evidence>
<sequence>MFLAGGVFPLDQMYPESWKGANFNPMQKCLREGHVLTKSHKCCVENNRCTKSCFINLHYFFCQAPMRDENGDFQRDEHDRVICCWERVGVKCQEGCWLHKYNNGEYINEKFYQYNKEFKRVYEGADLFTLKDEYWPWYLNRDGTYNYGRPEPVPEQLSLPAPAPVPSNAQPTYNKEDLKKIVLEVAVDEKKPGKKLNVHEFRKAATFSIMCAFPNLSEKEAAAAIKETYDGVKHAEMIADQKARKEADEEEAEKKAQRKEQKRKKLQDSNEASRQGQKKKAGRK</sequence>
<evidence type="ECO:0000313" key="2">
    <source>
        <dbReference type="EMBL" id="KAF2107642.1"/>
    </source>
</evidence>
<organism evidence="2 3">
    <name type="scientific">Lophiotrema nucula</name>
    <dbReference type="NCBI Taxonomy" id="690887"/>
    <lineage>
        <taxon>Eukaryota</taxon>
        <taxon>Fungi</taxon>
        <taxon>Dikarya</taxon>
        <taxon>Ascomycota</taxon>
        <taxon>Pezizomycotina</taxon>
        <taxon>Dothideomycetes</taxon>
        <taxon>Pleosporomycetidae</taxon>
        <taxon>Pleosporales</taxon>
        <taxon>Lophiotremataceae</taxon>
        <taxon>Lophiotrema</taxon>
    </lineage>
</organism>
<feature type="compositionally biased region" description="Basic and acidic residues" evidence="1">
    <location>
        <begin position="240"/>
        <end position="259"/>
    </location>
</feature>
<dbReference type="Proteomes" id="UP000799770">
    <property type="component" value="Unassembled WGS sequence"/>
</dbReference>
<dbReference type="EMBL" id="ML977353">
    <property type="protein sequence ID" value="KAF2107642.1"/>
    <property type="molecule type" value="Genomic_DNA"/>
</dbReference>
<dbReference type="AlphaFoldDB" id="A0A6A5YKE7"/>
<name>A0A6A5YKE7_9PLEO</name>
<accession>A0A6A5YKE7</accession>
<proteinExistence type="predicted"/>
<gene>
    <name evidence="2" type="ORF">BDV96DRAFT_606472</name>
</gene>
<protein>
    <submittedName>
        <fullName evidence="2">Uncharacterized protein</fullName>
    </submittedName>
</protein>
<feature type="region of interest" description="Disordered" evidence="1">
    <location>
        <begin position="240"/>
        <end position="284"/>
    </location>
</feature>
<evidence type="ECO:0000256" key="1">
    <source>
        <dbReference type="SAM" id="MobiDB-lite"/>
    </source>
</evidence>
<reference evidence="2" key="1">
    <citation type="journal article" date="2020" name="Stud. Mycol.">
        <title>101 Dothideomycetes genomes: a test case for predicting lifestyles and emergence of pathogens.</title>
        <authorList>
            <person name="Haridas S."/>
            <person name="Albert R."/>
            <person name="Binder M."/>
            <person name="Bloem J."/>
            <person name="Labutti K."/>
            <person name="Salamov A."/>
            <person name="Andreopoulos B."/>
            <person name="Baker S."/>
            <person name="Barry K."/>
            <person name="Bills G."/>
            <person name="Bluhm B."/>
            <person name="Cannon C."/>
            <person name="Castanera R."/>
            <person name="Culley D."/>
            <person name="Daum C."/>
            <person name="Ezra D."/>
            <person name="Gonzalez J."/>
            <person name="Henrissat B."/>
            <person name="Kuo A."/>
            <person name="Liang C."/>
            <person name="Lipzen A."/>
            <person name="Lutzoni F."/>
            <person name="Magnuson J."/>
            <person name="Mondo S."/>
            <person name="Nolan M."/>
            <person name="Ohm R."/>
            <person name="Pangilinan J."/>
            <person name="Park H.-J."/>
            <person name="Ramirez L."/>
            <person name="Alfaro M."/>
            <person name="Sun H."/>
            <person name="Tritt A."/>
            <person name="Yoshinaga Y."/>
            <person name="Zwiers L.-H."/>
            <person name="Turgeon B."/>
            <person name="Goodwin S."/>
            <person name="Spatafora J."/>
            <person name="Crous P."/>
            <person name="Grigoriev I."/>
        </authorList>
    </citation>
    <scope>NUCLEOTIDE SEQUENCE</scope>
    <source>
        <strain evidence="2">CBS 627.86</strain>
    </source>
</reference>
<keyword evidence="3" id="KW-1185">Reference proteome</keyword>